<reference evidence="3" key="1">
    <citation type="journal article" date="2020" name="Stud. Mycol.">
        <title>101 Dothideomycetes genomes: a test case for predicting lifestyles and emergence of pathogens.</title>
        <authorList>
            <person name="Haridas S."/>
            <person name="Albert R."/>
            <person name="Binder M."/>
            <person name="Bloem J."/>
            <person name="Labutti K."/>
            <person name="Salamov A."/>
            <person name="Andreopoulos B."/>
            <person name="Baker S."/>
            <person name="Barry K."/>
            <person name="Bills G."/>
            <person name="Bluhm B."/>
            <person name="Cannon C."/>
            <person name="Castanera R."/>
            <person name="Culley D."/>
            <person name="Daum C."/>
            <person name="Ezra D."/>
            <person name="Gonzalez J."/>
            <person name="Henrissat B."/>
            <person name="Kuo A."/>
            <person name="Liang C."/>
            <person name="Lipzen A."/>
            <person name="Lutzoni F."/>
            <person name="Magnuson J."/>
            <person name="Mondo S."/>
            <person name="Nolan M."/>
            <person name="Ohm R."/>
            <person name="Pangilinan J."/>
            <person name="Park H.-J."/>
            <person name="Ramirez L."/>
            <person name="Alfaro M."/>
            <person name="Sun H."/>
            <person name="Tritt A."/>
            <person name="Yoshinaga Y."/>
            <person name="Zwiers L.-H."/>
            <person name="Turgeon B."/>
            <person name="Goodwin S."/>
            <person name="Spatafora J."/>
            <person name="Crous P."/>
            <person name="Grigoriev I."/>
        </authorList>
    </citation>
    <scope>NUCLEOTIDE SEQUENCE</scope>
    <source>
        <strain evidence="3">CBS 110217</strain>
    </source>
</reference>
<feature type="domain" description="DUF7730" evidence="2">
    <location>
        <begin position="103"/>
        <end position="305"/>
    </location>
</feature>
<evidence type="ECO:0000259" key="2">
    <source>
        <dbReference type="Pfam" id="PF24864"/>
    </source>
</evidence>
<comment type="caution">
    <text evidence="3">The sequence shown here is derived from an EMBL/GenBank/DDBJ whole genome shotgun (WGS) entry which is preliminary data.</text>
</comment>
<dbReference type="Pfam" id="PF24864">
    <property type="entry name" value="DUF7730"/>
    <property type="match status" value="1"/>
</dbReference>
<dbReference type="Proteomes" id="UP000799777">
    <property type="component" value="Unassembled WGS sequence"/>
</dbReference>
<dbReference type="AlphaFoldDB" id="A0A9P4HFT0"/>
<dbReference type="EMBL" id="ML978170">
    <property type="protein sequence ID" value="KAF2032780.1"/>
    <property type="molecule type" value="Genomic_DNA"/>
</dbReference>
<proteinExistence type="predicted"/>
<protein>
    <recommendedName>
        <fullName evidence="2">DUF7730 domain-containing protein</fullName>
    </recommendedName>
</protein>
<evidence type="ECO:0000313" key="3">
    <source>
        <dbReference type="EMBL" id="KAF2032780.1"/>
    </source>
</evidence>
<accession>A0A9P4HFT0</accession>
<sequence>MRRRPQVSWSDNDYYRNLRKGDKASRRKAIIIWIALLPVVPIICIGLGPFWAYHKYKQSEVYMDRVRTRAEQRDRTPPKLVRRKRALSIVPAPRRSTTTERKPLLSLLPTELRLQIYEHIVEREDGFHIVLVAGCLHGYRCQWSPDLTVPTRHQQCWYHYCNEQQSPTIISSKDTSRLGVLGLLQSCRAIYNDFVPHLYSRPRFLFHDYDSFAAFCGSIVPQRFNTIQRVQVYRASYGGRVNINPTHLTNNILSGSASYRSLHDSKVTIRTPVLPELMPPEGKTFLPEKWQQVRLILGRMEALKEVKAATFTEFAEHADTARNMSGEREAERWLRHSVDRLWFSEDGSNSGNWKDFDVSKEVFMNGKTWQAVSLRRKKHNG</sequence>
<dbReference type="InterPro" id="IPR056632">
    <property type="entry name" value="DUF7730"/>
</dbReference>
<organism evidence="3 4">
    <name type="scientific">Setomelanomma holmii</name>
    <dbReference type="NCBI Taxonomy" id="210430"/>
    <lineage>
        <taxon>Eukaryota</taxon>
        <taxon>Fungi</taxon>
        <taxon>Dikarya</taxon>
        <taxon>Ascomycota</taxon>
        <taxon>Pezizomycotina</taxon>
        <taxon>Dothideomycetes</taxon>
        <taxon>Pleosporomycetidae</taxon>
        <taxon>Pleosporales</taxon>
        <taxon>Pleosporineae</taxon>
        <taxon>Phaeosphaeriaceae</taxon>
        <taxon>Setomelanomma</taxon>
    </lineage>
</organism>
<dbReference type="OrthoDB" id="3801532at2759"/>
<keyword evidence="4" id="KW-1185">Reference proteome</keyword>
<feature type="transmembrane region" description="Helical" evidence="1">
    <location>
        <begin position="29"/>
        <end position="53"/>
    </location>
</feature>
<keyword evidence="1" id="KW-0472">Membrane</keyword>
<evidence type="ECO:0000313" key="4">
    <source>
        <dbReference type="Proteomes" id="UP000799777"/>
    </source>
</evidence>
<dbReference type="PANTHER" id="PTHR38790">
    <property type="entry name" value="2EXR DOMAIN-CONTAINING PROTEIN-RELATED"/>
    <property type="match status" value="1"/>
</dbReference>
<keyword evidence="1" id="KW-0812">Transmembrane</keyword>
<name>A0A9P4HFT0_9PLEO</name>
<evidence type="ECO:0000256" key="1">
    <source>
        <dbReference type="SAM" id="Phobius"/>
    </source>
</evidence>
<gene>
    <name evidence="3" type="ORF">EK21DRAFT_109525</name>
</gene>
<keyword evidence="1" id="KW-1133">Transmembrane helix</keyword>